<organism evidence="1 2">
    <name type="scientific">Ceratodon purpureus</name>
    <name type="common">Fire moss</name>
    <name type="synonym">Dicranum purpureum</name>
    <dbReference type="NCBI Taxonomy" id="3225"/>
    <lineage>
        <taxon>Eukaryota</taxon>
        <taxon>Viridiplantae</taxon>
        <taxon>Streptophyta</taxon>
        <taxon>Embryophyta</taxon>
        <taxon>Bryophyta</taxon>
        <taxon>Bryophytina</taxon>
        <taxon>Bryopsida</taxon>
        <taxon>Dicranidae</taxon>
        <taxon>Pseudoditrichales</taxon>
        <taxon>Ditrichaceae</taxon>
        <taxon>Ceratodon</taxon>
    </lineage>
</organism>
<dbReference type="Proteomes" id="UP000822688">
    <property type="component" value="Chromosome 5"/>
</dbReference>
<accession>A0A8T0I248</accession>
<dbReference type="EMBL" id="CM026425">
    <property type="protein sequence ID" value="KAG0577196.1"/>
    <property type="molecule type" value="Genomic_DNA"/>
</dbReference>
<name>A0A8T0I248_CERPU</name>
<proteinExistence type="predicted"/>
<protein>
    <submittedName>
        <fullName evidence="1">Uncharacterized protein</fullName>
    </submittedName>
</protein>
<evidence type="ECO:0000313" key="2">
    <source>
        <dbReference type="Proteomes" id="UP000822688"/>
    </source>
</evidence>
<reference evidence="1" key="1">
    <citation type="submission" date="2020-06" db="EMBL/GenBank/DDBJ databases">
        <title>WGS assembly of Ceratodon purpureus strain R40.</title>
        <authorList>
            <person name="Carey S.B."/>
            <person name="Jenkins J."/>
            <person name="Shu S."/>
            <person name="Lovell J.T."/>
            <person name="Sreedasyam A."/>
            <person name="Maumus F."/>
            <person name="Tiley G.P."/>
            <person name="Fernandez-Pozo N."/>
            <person name="Barry K."/>
            <person name="Chen C."/>
            <person name="Wang M."/>
            <person name="Lipzen A."/>
            <person name="Daum C."/>
            <person name="Saski C.A."/>
            <person name="Payton A.C."/>
            <person name="Mcbreen J.C."/>
            <person name="Conrad R.E."/>
            <person name="Kollar L.M."/>
            <person name="Olsson S."/>
            <person name="Huttunen S."/>
            <person name="Landis J.B."/>
            <person name="Wickett N.J."/>
            <person name="Johnson M.G."/>
            <person name="Rensing S.A."/>
            <person name="Grimwood J."/>
            <person name="Schmutz J."/>
            <person name="Mcdaniel S.F."/>
        </authorList>
    </citation>
    <scope>NUCLEOTIDE SEQUENCE</scope>
    <source>
        <strain evidence="1">R40</strain>
    </source>
</reference>
<evidence type="ECO:0000313" key="1">
    <source>
        <dbReference type="EMBL" id="KAG0577196.1"/>
    </source>
</evidence>
<keyword evidence="2" id="KW-1185">Reference proteome</keyword>
<gene>
    <name evidence="1" type="ORF">KC19_5G138100</name>
</gene>
<dbReference type="AlphaFoldDB" id="A0A8T0I248"/>
<sequence length="107" mass="12248">MSQFRYAAINILRSSTPHLVLIYKSQSCRPMPSSFLYLFPYANKKTIPHSNLPNSKLRYRSNCHRSSFLSNSVNDVQSICFHQVLQAALSFVDVCQFNCFQNANHSA</sequence>
<comment type="caution">
    <text evidence="1">The sequence shown here is derived from an EMBL/GenBank/DDBJ whole genome shotgun (WGS) entry which is preliminary data.</text>
</comment>